<keyword evidence="6" id="KW-1185">Reference proteome</keyword>
<dbReference type="AlphaFoldDB" id="A0AAW7MAI1"/>
<evidence type="ECO:0000313" key="5">
    <source>
        <dbReference type="EMBL" id="MDN4489126.1"/>
    </source>
</evidence>
<organism evidence="5 6">
    <name type="scientific">Demequina lignilytica</name>
    <dbReference type="NCBI Taxonomy" id="3051663"/>
    <lineage>
        <taxon>Bacteria</taxon>
        <taxon>Bacillati</taxon>
        <taxon>Actinomycetota</taxon>
        <taxon>Actinomycetes</taxon>
        <taxon>Micrococcales</taxon>
        <taxon>Demequinaceae</taxon>
        <taxon>Demequina</taxon>
    </lineage>
</organism>
<proteinExistence type="predicted"/>
<evidence type="ECO:0000256" key="1">
    <source>
        <dbReference type="ARBA" id="ARBA00023015"/>
    </source>
</evidence>
<dbReference type="SUPFAM" id="SSF53822">
    <property type="entry name" value="Periplasmic binding protein-like I"/>
    <property type="match status" value="1"/>
</dbReference>
<keyword evidence="3" id="KW-0804">Transcription</keyword>
<dbReference type="InterPro" id="IPR000843">
    <property type="entry name" value="HTH_LacI"/>
</dbReference>
<feature type="domain" description="HTH lacI-type" evidence="4">
    <location>
        <begin position="15"/>
        <end position="69"/>
    </location>
</feature>
<dbReference type="GO" id="GO:0003700">
    <property type="term" value="F:DNA-binding transcription factor activity"/>
    <property type="evidence" value="ECO:0007669"/>
    <property type="project" value="TreeGrafter"/>
</dbReference>
<accession>A0AAW7MAI1</accession>
<dbReference type="PROSITE" id="PS00356">
    <property type="entry name" value="HTH_LACI_1"/>
    <property type="match status" value="1"/>
</dbReference>
<dbReference type="EMBL" id="JAUHPX010000010">
    <property type="protein sequence ID" value="MDN4489126.1"/>
    <property type="molecule type" value="Genomic_DNA"/>
</dbReference>
<dbReference type="Proteomes" id="UP001172737">
    <property type="component" value="Unassembled WGS sequence"/>
</dbReference>
<dbReference type="InterPro" id="IPR046335">
    <property type="entry name" value="LacI/GalR-like_sensor"/>
</dbReference>
<dbReference type="RefSeq" id="WP_301121806.1">
    <property type="nucleotide sequence ID" value="NZ_JAUHPX010000010.1"/>
</dbReference>
<name>A0AAW7MAI1_9MICO</name>
<dbReference type="SUPFAM" id="SSF47413">
    <property type="entry name" value="lambda repressor-like DNA-binding domains"/>
    <property type="match status" value="1"/>
</dbReference>
<reference evidence="5" key="1">
    <citation type="submission" date="2023-06" db="EMBL/GenBank/DDBJ databases">
        <title>Sysu t00039.</title>
        <authorList>
            <person name="Gao L."/>
            <person name="Fang B.-Z."/>
            <person name="Li W.-J."/>
        </authorList>
    </citation>
    <scope>NUCLEOTIDE SEQUENCE</scope>
    <source>
        <strain evidence="5">SYSU T00039</strain>
    </source>
</reference>
<dbReference type="InterPro" id="IPR010982">
    <property type="entry name" value="Lambda_DNA-bd_dom_sf"/>
</dbReference>
<keyword evidence="1" id="KW-0805">Transcription regulation</keyword>
<dbReference type="SMART" id="SM00354">
    <property type="entry name" value="HTH_LACI"/>
    <property type="match status" value="1"/>
</dbReference>
<evidence type="ECO:0000313" key="6">
    <source>
        <dbReference type="Proteomes" id="UP001172737"/>
    </source>
</evidence>
<comment type="caution">
    <text evidence="5">The sequence shown here is derived from an EMBL/GenBank/DDBJ whole genome shotgun (WGS) entry which is preliminary data.</text>
</comment>
<dbReference type="Gene3D" id="3.40.50.2300">
    <property type="match status" value="2"/>
</dbReference>
<evidence type="ECO:0000259" key="4">
    <source>
        <dbReference type="PROSITE" id="PS50932"/>
    </source>
</evidence>
<evidence type="ECO:0000256" key="3">
    <source>
        <dbReference type="ARBA" id="ARBA00023163"/>
    </source>
</evidence>
<dbReference type="PANTHER" id="PTHR30146:SF109">
    <property type="entry name" value="HTH-TYPE TRANSCRIPTIONAL REGULATOR GALS"/>
    <property type="match status" value="1"/>
</dbReference>
<keyword evidence="2 5" id="KW-0238">DNA-binding</keyword>
<evidence type="ECO:0000256" key="2">
    <source>
        <dbReference type="ARBA" id="ARBA00023125"/>
    </source>
</evidence>
<dbReference type="GO" id="GO:0000976">
    <property type="term" value="F:transcription cis-regulatory region binding"/>
    <property type="evidence" value="ECO:0007669"/>
    <property type="project" value="TreeGrafter"/>
</dbReference>
<sequence length="348" mass="37606">MDERASGRRTGAARSSMADVAARAGVSKGTVSHVLNHPERVAPETRERVERAIRELSFIPHGMARSLAVGTSPAVGLVLSDVANSLFREIARGVETVVDERQAFVLLTNTYTDLAKERRYLAMFESMQTLGTIVAINNDRHFRSLVEHHRGERPLVFVDFHGDGVDRCSVHANNVEGGALAARHLVEIGRRRLAVVAAPRELQPVDERLEGFEDALAGTGASIVARAEVDGVRRSDGWLVGQEWRSRIEAGEIDGIFAMADLVAAGLAQALTAGSSLRIPEDVALIGYDDNQEAWDSPTPLTTVRQPGAAMGEEAATMLFEEAEDPRHRHRAVGMAPSLVVRASTVGA</sequence>
<dbReference type="Gene3D" id="1.10.260.40">
    <property type="entry name" value="lambda repressor-like DNA-binding domains"/>
    <property type="match status" value="1"/>
</dbReference>
<dbReference type="PROSITE" id="PS50932">
    <property type="entry name" value="HTH_LACI_2"/>
    <property type="match status" value="1"/>
</dbReference>
<protein>
    <submittedName>
        <fullName evidence="5">LacI family DNA-binding transcriptional regulator</fullName>
    </submittedName>
</protein>
<dbReference type="PANTHER" id="PTHR30146">
    <property type="entry name" value="LACI-RELATED TRANSCRIPTIONAL REPRESSOR"/>
    <property type="match status" value="1"/>
</dbReference>
<dbReference type="Pfam" id="PF00356">
    <property type="entry name" value="LacI"/>
    <property type="match status" value="1"/>
</dbReference>
<dbReference type="CDD" id="cd01392">
    <property type="entry name" value="HTH_LacI"/>
    <property type="match status" value="1"/>
</dbReference>
<gene>
    <name evidence="5" type="ORF">QQX10_13205</name>
</gene>
<dbReference type="InterPro" id="IPR028082">
    <property type="entry name" value="Peripla_BP_I"/>
</dbReference>
<dbReference type="Pfam" id="PF13377">
    <property type="entry name" value="Peripla_BP_3"/>
    <property type="match status" value="1"/>
</dbReference>